<organism evidence="1 2">
    <name type="scientific">Microdochium trichocladiopsis</name>
    <dbReference type="NCBI Taxonomy" id="1682393"/>
    <lineage>
        <taxon>Eukaryota</taxon>
        <taxon>Fungi</taxon>
        <taxon>Dikarya</taxon>
        <taxon>Ascomycota</taxon>
        <taxon>Pezizomycotina</taxon>
        <taxon>Sordariomycetes</taxon>
        <taxon>Xylariomycetidae</taxon>
        <taxon>Xylariales</taxon>
        <taxon>Microdochiaceae</taxon>
        <taxon>Microdochium</taxon>
    </lineage>
</organism>
<dbReference type="EMBL" id="JAGTJQ010000005">
    <property type="protein sequence ID" value="KAH7031289.1"/>
    <property type="molecule type" value="Genomic_DNA"/>
</dbReference>
<sequence length="226" mass="25009">MPTYLCHGFRWHRMSILRHIARNDLEDAALHWIIAPRSKVQIVESLHDMLGLSAGLDHGEADTLAAEADRQPLTASAEAATLPASLQQEGDRVEERVDDTISPALAPGSSPPLPDIILLEEYDPSDLKTFAAPWAYVADYAVRVDRSVSVPAEMKRYEEAQSTRAMEGLQLGSTRAEKESRSWLTSLRDEVQAEECIDWYIVVCGDEARDVSSEGEEDDSEEGSVV</sequence>
<reference evidence="1" key="1">
    <citation type="journal article" date="2021" name="Nat. Commun.">
        <title>Genetic determinants of endophytism in the Arabidopsis root mycobiome.</title>
        <authorList>
            <person name="Mesny F."/>
            <person name="Miyauchi S."/>
            <person name="Thiergart T."/>
            <person name="Pickel B."/>
            <person name="Atanasova L."/>
            <person name="Karlsson M."/>
            <person name="Huettel B."/>
            <person name="Barry K.W."/>
            <person name="Haridas S."/>
            <person name="Chen C."/>
            <person name="Bauer D."/>
            <person name="Andreopoulos W."/>
            <person name="Pangilinan J."/>
            <person name="LaButti K."/>
            <person name="Riley R."/>
            <person name="Lipzen A."/>
            <person name="Clum A."/>
            <person name="Drula E."/>
            <person name="Henrissat B."/>
            <person name="Kohler A."/>
            <person name="Grigoriev I.V."/>
            <person name="Martin F.M."/>
            <person name="Hacquard S."/>
        </authorList>
    </citation>
    <scope>NUCLEOTIDE SEQUENCE</scope>
    <source>
        <strain evidence="1">MPI-CAGE-CH-0230</strain>
    </source>
</reference>
<dbReference type="AlphaFoldDB" id="A0A9P8Y9K5"/>
<keyword evidence="2" id="KW-1185">Reference proteome</keyword>
<accession>A0A9P8Y9K5</accession>
<proteinExistence type="predicted"/>
<dbReference type="RefSeq" id="XP_046012969.1">
    <property type="nucleotide sequence ID" value="XM_046150018.1"/>
</dbReference>
<gene>
    <name evidence="1" type="ORF">B0I36DRAFT_243941</name>
</gene>
<evidence type="ECO:0000313" key="1">
    <source>
        <dbReference type="EMBL" id="KAH7031289.1"/>
    </source>
</evidence>
<evidence type="ECO:0000313" key="2">
    <source>
        <dbReference type="Proteomes" id="UP000756346"/>
    </source>
</evidence>
<dbReference type="Proteomes" id="UP000756346">
    <property type="component" value="Unassembled WGS sequence"/>
</dbReference>
<dbReference type="OrthoDB" id="371463at2759"/>
<dbReference type="GeneID" id="70179564"/>
<comment type="caution">
    <text evidence="1">The sequence shown here is derived from an EMBL/GenBank/DDBJ whole genome shotgun (WGS) entry which is preliminary data.</text>
</comment>
<name>A0A9P8Y9K5_9PEZI</name>
<protein>
    <submittedName>
        <fullName evidence="1">Uncharacterized protein</fullName>
    </submittedName>
</protein>